<reference evidence="1" key="1">
    <citation type="journal article" date="2020" name="Stud. Mycol.">
        <title>101 Dothideomycetes genomes: a test case for predicting lifestyles and emergence of pathogens.</title>
        <authorList>
            <person name="Haridas S."/>
            <person name="Albert R."/>
            <person name="Binder M."/>
            <person name="Bloem J."/>
            <person name="Labutti K."/>
            <person name="Salamov A."/>
            <person name="Andreopoulos B."/>
            <person name="Baker S."/>
            <person name="Barry K."/>
            <person name="Bills G."/>
            <person name="Bluhm B."/>
            <person name="Cannon C."/>
            <person name="Castanera R."/>
            <person name="Culley D."/>
            <person name="Daum C."/>
            <person name="Ezra D."/>
            <person name="Gonzalez J."/>
            <person name="Henrissat B."/>
            <person name="Kuo A."/>
            <person name="Liang C."/>
            <person name="Lipzen A."/>
            <person name="Lutzoni F."/>
            <person name="Magnuson J."/>
            <person name="Mondo S."/>
            <person name="Nolan M."/>
            <person name="Ohm R."/>
            <person name="Pangilinan J."/>
            <person name="Park H.-J."/>
            <person name="Ramirez L."/>
            <person name="Alfaro M."/>
            <person name="Sun H."/>
            <person name="Tritt A."/>
            <person name="Yoshinaga Y."/>
            <person name="Zwiers L.-H."/>
            <person name="Turgeon B."/>
            <person name="Goodwin S."/>
            <person name="Spatafora J."/>
            <person name="Crous P."/>
            <person name="Grigoriev I."/>
        </authorList>
    </citation>
    <scope>NUCLEOTIDE SEQUENCE</scope>
    <source>
        <strain evidence="1">CBS 260.36</strain>
    </source>
</reference>
<dbReference type="OrthoDB" id="5591786at2759"/>
<gene>
    <name evidence="1" type="ORF">K461DRAFT_91621</name>
</gene>
<dbReference type="Gene3D" id="2.130.10.10">
    <property type="entry name" value="YVTN repeat-like/Quinoprotein amine dehydrogenase"/>
    <property type="match status" value="1"/>
</dbReference>
<keyword evidence="2" id="KW-1185">Reference proteome</keyword>
<protein>
    <submittedName>
        <fullName evidence="1">Uncharacterized protein</fullName>
    </submittedName>
</protein>
<dbReference type="EMBL" id="ML996082">
    <property type="protein sequence ID" value="KAF2156169.1"/>
    <property type="molecule type" value="Genomic_DNA"/>
</dbReference>
<comment type="caution">
    <text evidence="1">The sequence shown here is derived from an EMBL/GenBank/DDBJ whole genome shotgun (WGS) entry which is preliminary data.</text>
</comment>
<evidence type="ECO:0000313" key="1">
    <source>
        <dbReference type="EMBL" id="KAF2156169.1"/>
    </source>
</evidence>
<dbReference type="Proteomes" id="UP000799439">
    <property type="component" value="Unassembled WGS sequence"/>
</dbReference>
<organism evidence="1 2">
    <name type="scientific">Myriangium duriaei CBS 260.36</name>
    <dbReference type="NCBI Taxonomy" id="1168546"/>
    <lineage>
        <taxon>Eukaryota</taxon>
        <taxon>Fungi</taxon>
        <taxon>Dikarya</taxon>
        <taxon>Ascomycota</taxon>
        <taxon>Pezizomycotina</taxon>
        <taxon>Dothideomycetes</taxon>
        <taxon>Dothideomycetidae</taxon>
        <taxon>Myriangiales</taxon>
        <taxon>Myriangiaceae</taxon>
        <taxon>Myriangium</taxon>
    </lineage>
</organism>
<evidence type="ECO:0000313" key="2">
    <source>
        <dbReference type="Proteomes" id="UP000799439"/>
    </source>
</evidence>
<proteinExistence type="predicted"/>
<dbReference type="InterPro" id="IPR014839">
    <property type="entry name" value="Crt10"/>
</dbReference>
<accession>A0A9P4JC67</accession>
<dbReference type="InterPro" id="IPR015943">
    <property type="entry name" value="WD40/YVTN_repeat-like_dom_sf"/>
</dbReference>
<sequence>MLPASLYILPVVVQNPTLTLQQMQLSSDFNLIFVANGSRILIGEPSFPSQSLPDDFPLIIDTPPSAPRLSGYLDPGEPHSINNLLAHRLGSEEILVAVRDDGDVDAYLVRHIFEALQQSKISLRTLGSSTTDVRPMIHRNVGKSAWGLAVHTEARMIAVSSNNHEFNIFSFALIDNGNASDDSPSISHSRNDDTHAVVPNGEANIPCISFCNTGDDPEGRWLLTADVSGLVRSWDLLGRKGDHSFHIGCQTRTSTEYNAEASGWIVAFLDPRLFVAVDKFEDRVPKRNDLWNSVLNHGRSVWDMTAEKILLLSRNESKETVLTSPSATTRGVPQAHEFVTSNHSDDTNQPKCVLHENTNHCLLDAVGIVSPLAEIKIEFVDGAEDESDYSLGTESDLEAPMDLVAEDLPPILDDERELGPEVAQHREFLRLLLRREYLATGQSMPALMADDFRPRARNFHMVFNDKGATCPNIPCPIFYSSVREMYMLQPPSLAAPAVEDHFPVVLMGDHWHVRSPPAQDRIITRHSWLHSPHSIERGCMFAQIPSMGVVVVGNQMGRVAIMSGFKTQQHLDIPVGDKSRVKTYKWVYGLRLEVMLPFASQEAAGSRPYCMLYGMAVAPMQGTQHLPDDQKRWRLMFMYVDDTVFSYEIKRKPDQCGVAVSDIMI</sequence>
<name>A0A9P4JC67_9PEZI</name>
<dbReference type="Pfam" id="PF08728">
    <property type="entry name" value="CRT10"/>
    <property type="match status" value="1"/>
</dbReference>
<dbReference type="SUPFAM" id="SSF101898">
    <property type="entry name" value="NHL repeat"/>
    <property type="match status" value="1"/>
</dbReference>
<dbReference type="AlphaFoldDB" id="A0A9P4JC67"/>